<dbReference type="NCBIfam" id="TIGR01484">
    <property type="entry name" value="HAD-SF-IIB"/>
    <property type="match status" value="1"/>
</dbReference>
<dbReference type="SFLD" id="SFLDG01141">
    <property type="entry name" value="C2.B.1:_Sucrose_Phosphatase_Li"/>
    <property type="match status" value="1"/>
</dbReference>
<dbReference type="SUPFAM" id="SSF56784">
    <property type="entry name" value="HAD-like"/>
    <property type="match status" value="1"/>
</dbReference>
<evidence type="ECO:0000256" key="1">
    <source>
        <dbReference type="ARBA" id="ARBA00022801"/>
    </source>
</evidence>
<feature type="domain" description="Sucrose phosphatase-like" evidence="3">
    <location>
        <begin position="201"/>
        <end position="467"/>
    </location>
</feature>
<protein>
    <recommendedName>
        <fullName evidence="3">Sucrose phosphatase-like domain-containing protein</fullName>
    </recommendedName>
</protein>
<dbReference type="AlphaFoldDB" id="A0AAW1PLD8"/>
<dbReference type="InterPro" id="IPR023214">
    <property type="entry name" value="HAD_sf"/>
</dbReference>
<dbReference type="SFLD" id="SFLDS00003">
    <property type="entry name" value="Haloacid_Dehalogenase"/>
    <property type="match status" value="1"/>
</dbReference>
<dbReference type="PANTHER" id="PTHR46521">
    <property type="entry name" value="SUCROSE-PHOSPHATASE 2-RELATED"/>
    <property type="match status" value="1"/>
</dbReference>
<evidence type="ECO:0000259" key="3">
    <source>
        <dbReference type="Pfam" id="PF05116"/>
    </source>
</evidence>
<dbReference type="SFLD" id="SFLDG01140">
    <property type="entry name" value="C2.B:_Phosphomannomutase_and_P"/>
    <property type="match status" value="1"/>
</dbReference>
<sequence length="469" mass="50848">MGLLAHFQSSENVNALTPLAASHSPRPCAHHHGHTAAKRRCWHRTVASAQAQAQTLQVADGSGAKQPAEAPTGLPLMNGNGAHARTPADLPLPPELEPEQPSVTLHYATGWQTAALHGSLQGGQWQDFSLQQVGSSGGRWTVVDISIPDSQSAQDAPLLEFVIRGEQNAWDKPQAGGNYRITEPGRYRLKNGELEAVMGPPCLIVSDLDDTMVGDDAALATFTRWWQEEAVPRGSRLVYNTGRAMDTFETLCEEKTDSMALPDALILSVGTQIYERQADGSWADDKEWSATLDDGWHLNSVREAAYTALAAVGRDNMHFRPPEEQNDHKVTCGVHEGVLEEVKASISDAVKRAGVKANIIVCGKGEWKFLDIVSHKAGKLAALEYVRQQLGFPHHHTIACGDSGNDRDMLAGQNLAVVVGNAQDEMKAWIEQADQQLAASNGAHLPRVLVSKAHRALGILEALEFFGFK</sequence>
<dbReference type="InterPro" id="IPR006379">
    <property type="entry name" value="HAD-SF_hydro_IIB"/>
</dbReference>
<dbReference type="InterPro" id="IPR051518">
    <property type="entry name" value="Sucrose_Phosphatase"/>
</dbReference>
<organism evidence="4 5">
    <name type="scientific">Symbiochloris irregularis</name>
    <dbReference type="NCBI Taxonomy" id="706552"/>
    <lineage>
        <taxon>Eukaryota</taxon>
        <taxon>Viridiplantae</taxon>
        <taxon>Chlorophyta</taxon>
        <taxon>core chlorophytes</taxon>
        <taxon>Trebouxiophyceae</taxon>
        <taxon>Trebouxiales</taxon>
        <taxon>Trebouxiaceae</taxon>
        <taxon>Symbiochloris</taxon>
    </lineage>
</organism>
<gene>
    <name evidence="4" type="ORF">WJX73_002832</name>
</gene>
<proteinExistence type="predicted"/>
<evidence type="ECO:0000313" key="4">
    <source>
        <dbReference type="EMBL" id="KAK9809672.1"/>
    </source>
</evidence>
<dbReference type="InterPro" id="IPR036412">
    <property type="entry name" value="HAD-like_sf"/>
</dbReference>
<dbReference type="GO" id="GO:0016787">
    <property type="term" value="F:hydrolase activity"/>
    <property type="evidence" value="ECO:0007669"/>
    <property type="project" value="UniProtKB-KW"/>
</dbReference>
<reference evidence="4 5" key="1">
    <citation type="journal article" date="2024" name="Nat. Commun.">
        <title>Phylogenomics reveals the evolutionary origins of lichenization in chlorophyte algae.</title>
        <authorList>
            <person name="Puginier C."/>
            <person name="Libourel C."/>
            <person name="Otte J."/>
            <person name="Skaloud P."/>
            <person name="Haon M."/>
            <person name="Grisel S."/>
            <person name="Petersen M."/>
            <person name="Berrin J.G."/>
            <person name="Delaux P.M."/>
            <person name="Dal Grande F."/>
            <person name="Keller J."/>
        </authorList>
    </citation>
    <scope>NUCLEOTIDE SEQUENCE [LARGE SCALE GENOMIC DNA]</scope>
    <source>
        <strain evidence="4 5">SAG 2036</strain>
    </source>
</reference>
<dbReference type="Gene3D" id="3.40.50.1000">
    <property type="entry name" value="HAD superfamily/HAD-like"/>
    <property type="match status" value="1"/>
</dbReference>
<dbReference type="Proteomes" id="UP001465755">
    <property type="component" value="Unassembled WGS sequence"/>
</dbReference>
<dbReference type="Gene3D" id="3.90.1070.10">
    <property type="match status" value="1"/>
</dbReference>
<comment type="caution">
    <text evidence="4">The sequence shown here is derived from an EMBL/GenBank/DDBJ whole genome shotgun (WGS) entry which is preliminary data.</text>
</comment>
<dbReference type="Pfam" id="PF05116">
    <property type="entry name" value="S6PP"/>
    <property type="match status" value="1"/>
</dbReference>
<dbReference type="InterPro" id="IPR013783">
    <property type="entry name" value="Ig-like_fold"/>
</dbReference>
<feature type="region of interest" description="Disordered" evidence="2">
    <location>
        <begin position="60"/>
        <end position="90"/>
    </location>
</feature>
<dbReference type="PANTHER" id="PTHR46521:SF4">
    <property type="entry name" value="SUCROSE-PHOSPHATASE 2-RELATED"/>
    <property type="match status" value="1"/>
</dbReference>
<keyword evidence="5" id="KW-1185">Reference proteome</keyword>
<keyword evidence="1" id="KW-0378">Hydrolase</keyword>
<evidence type="ECO:0000313" key="5">
    <source>
        <dbReference type="Proteomes" id="UP001465755"/>
    </source>
</evidence>
<evidence type="ECO:0000256" key="2">
    <source>
        <dbReference type="SAM" id="MobiDB-lite"/>
    </source>
</evidence>
<dbReference type="EMBL" id="JALJOQ010000017">
    <property type="protein sequence ID" value="KAK9809672.1"/>
    <property type="molecule type" value="Genomic_DNA"/>
</dbReference>
<accession>A0AAW1PLD8</accession>
<dbReference type="Gene3D" id="2.60.40.10">
    <property type="entry name" value="Immunoglobulins"/>
    <property type="match status" value="1"/>
</dbReference>
<dbReference type="InterPro" id="IPR006380">
    <property type="entry name" value="SPP-like_dom"/>
</dbReference>
<name>A0AAW1PLD8_9CHLO</name>